<evidence type="ECO:0000313" key="1">
    <source>
        <dbReference type="EMBL" id="KIM40599.1"/>
    </source>
</evidence>
<evidence type="ECO:0000313" key="2">
    <source>
        <dbReference type="Proteomes" id="UP000053424"/>
    </source>
</evidence>
<reference evidence="2" key="2">
    <citation type="submission" date="2015-01" db="EMBL/GenBank/DDBJ databases">
        <title>Evolutionary Origins and Diversification of the Mycorrhizal Mutualists.</title>
        <authorList>
            <consortium name="DOE Joint Genome Institute"/>
            <consortium name="Mycorrhizal Genomics Consortium"/>
            <person name="Kohler A."/>
            <person name="Kuo A."/>
            <person name="Nagy L.G."/>
            <person name="Floudas D."/>
            <person name="Copeland A."/>
            <person name="Barry K.W."/>
            <person name="Cichocki N."/>
            <person name="Veneault-Fourrey C."/>
            <person name="LaButti K."/>
            <person name="Lindquist E.A."/>
            <person name="Lipzen A."/>
            <person name="Lundell T."/>
            <person name="Morin E."/>
            <person name="Murat C."/>
            <person name="Riley R."/>
            <person name="Ohm R."/>
            <person name="Sun H."/>
            <person name="Tunlid A."/>
            <person name="Henrissat B."/>
            <person name="Grigoriev I.V."/>
            <person name="Hibbett D.S."/>
            <person name="Martin F."/>
        </authorList>
    </citation>
    <scope>NUCLEOTIDE SEQUENCE [LARGE SCALE GENOMIC DNA]</scope>
    <source>
        <strain evidence="2">h7</strain>
    </source>
</reference>
<protein>
    <submittedName>
        <fullName evidence="1">Uncharacterized protein</fullName>
    </submittedName>
</protein>
<sequence length="122" mass="13664">MCGAYSHSIWQASSVPAYVTYVKGYGVDRAKIMQFLNSPNSLDGRIDRVVFLILDYVDKSQHPLCGGRTLDDGVNMNVISFGNDAFGDDLEELKKKELTPPKYLEKAKGLLRGPEVFEFVAW</sequence>
<dbReference type="HOGENOM" id="CLU_155371_0_0_1"/>
<keyword evidence="2" id="KW-1185">Reference proteome</keyword>
<accession>A0A0C3C8S1</accession>
<dbReference type="Proteomes" id="UP000053424">
    <property type="component" value="Unassembled WGS sequence"/>
</dbReference>
<gene>
    <name evidence="1" type="ORF">M413DRAFT_446030</name>
</gene>
<dbReference type="AlphaFoldDB" id="A0A0C3C8S1"/>
<proteinExistence type="predicted"/>
<reference evidence="1 2" key="1">
    <citation type="submission" date="2014-04" db="EMBL/GenBank/DDBJ databases">
        <authorList>
            <consortium name="DOE Joint Genome Institute"/>
            <person name="Kuo A."/>
            <person name="Gay G."/>
            <person name="Dore J."/>
            <person name="Kohler A."/>
            <person name="Nagy L.G."/>
            <person name="Floudas D."/>
            <person name="Copeland A."/>
            <person name="Barry K.W."/>
            <person name="Cichocki N."/>
            <person name="Veneault-Fourrey C."/>
            <person name="LaButti K."/>
            <person name="Lindquist E.A."/>
            <person name="Lipzen A."/>
            <person name="Lundell T."/>
            <person name="Morin E."/>
            <person name="Murat C."/>
            <person name="Sun H."/>
            <person name="Tunlid A."/>
            <person name="Henrissat B."/>
            <person name="Grigoriev I.V."/>
            <person name="Hibbett D.S."/>
            <person name="Martin F."/>
            <person name="Nordberg H.P."/>
            <person name="Cantor M.N."/>
            <person name="Hua S.X."/>
        </authorList>
    </citation>
    <scope>NUCLEOTIDE SEQUENCE [LARGE SCALE GENOMIC DNA]</scope>
    <source>
        <strain evidence="2">h7</strain>
    </source>
</reference>
<name>A0A0C3C8S1_HEBCY</name>
<dbReference type="EMBL" id="KN831782">
    <property type="protein sequence ID" value="KIM40599.1"/>
    <property type="molecule type" value="Genomic_DNA"/>
</dbReference>
<organism evidence="1 2">
    <name type="scientific">Hebeloma cylindrosporum</name>
    <dbReference type="NCBI Taxonomy" id="76867"/>
    <lineage>
        <taxon>Eukaryota</taxon>
        <taxon>Fungi</taxon>
        <taxon>Dikarya</taxon>
        <taxon>Basidiomycota</taxon>
        <taxon>Agaricomycotina</taxon>
        <taxon>Agaricomycetes</taxon>
        <taxon>Agaricomycetidae</taxon>
        <taxon>Agaricales</taxon>
        <taxon>Agaricineae</taxon>
        <taxon>Hymenogastraceae</taxon>
        <taxon>Hebeloma</taxon>
    </lineage>
</organism>
<dbReference type="OrthoDB" id="3005802at2759"/>